<dbReference type="PANTHER" id="PTHR23427">
    <property type="entry name" value="SURFEIT LOCUS PROTEIN"/>
    <property type="match status" value="1"/>
</dbReference>
<accession>A0A934LXR9</accession>
<evidence type="ECO:0000256" key="3">
    <source>
        <dbReference type="ARBA" id="ARBA00022692"/>
    </source>
</evidence>
<evidence type="ECO:0000256" key="4">
    <source>
        <dbReference type="ARBA" id="ARBA00022989"/>
    </source>
</evidence>
<comment type="similarity">
    <text evidence="2 6">Belongs to the SURF1 family.</text>
</comment>
<feature type="transmembrane region" description="Helical" evidence="6">
    <location>
        <begin position="196"/>
        <end position="215"/>
    </location>
</feature>
<evidence type="ECO:0000256" key="5">
    <source>
        <dbReference type="ARBA" id="ARBA00023136"/>
    </source>
</evidence>
<reference evidence="7" key="1">
    <citation type="submission" date="2020-12" db="EMBL/GenBank/DDBJ databases">
        <title>Pontibaca salina gen. nov., sp. nov., isolated from marine sediment.</title>
        <authorList>
            <person name="Bo J."/>
            <person name="Wang S."/>
            <person name="Song X."/>
            <person name="Du Z."/>
        </authorList>
    </citation>
    <scope>NUCLEOTIDE SEQUENCE</scope>
    <source>
        <strain evidence="7">S1109L</strain>
    </source>
</reference>
<keyword evidence="5 6" id="KW-0472">Membrane</keyword>
<evidence type="ECO:0000313" key="7">
    <source>
        <dbReference type="EMBL" id="MBI6628947.1"/>
    </source>
</evidence>
<proteinExistence type="inferred from homology"/>
<dbReference type="EMBL" id="JAEIJD010000002">
    <property type="protein sequence ID" value="MBI6628947.1"/>
    <property type="molecule type" value="Genomic_DNA"/>
</dbReference>
<comment type="caution">
    <text evidence="7">The sequence shown here is derived from an EMBL/GenBank/DDBJ whole genome shotgun (WGS) entry which is preliminary data.</text>
</comment>
<dbReference type="Proteomes" id="UP000613255">
    <property type="component" value="Unassembled WGS sequence"/>
</dbReference>
<dbReference type="CDD" id="cd06662">
    <property type="entry name" value="SURF1"/>
    <property type="match status" value="1"/>
</dbReference>
<keyword evidence="4 6" id="KW-1133">Transmembrane helix</keyword>
<organism evidence="7 8">
    <name type="scientific">Pontibaca salina</name>
    <dbReference type="NCBI Taxonomy" id="2795731"/>
    <lineage>
        <taxon>Bacteria</taxon>
        <taxon>Pseudomonadati</taxon>
        <taxon>Pseudomonadota</taxon>
        <taxon>Alphaproteobacteria</taxon>
        <taxon>Rhodobacterales</taxon>
        <taxon>Roseobacteraceae</taxon>
        <taxon>Pontibaca</taxon>
    </lineage>
</organism>
<dbReference type="PANTHER" id="PTHR23427:SF2">
    <property type="entry name" value="SURFEIT LOCUS PROTEIN 1"/>
    <property type="match status" value="1"/>
</dbReference>
<name>A0A934LXR9_9RHOB</name>
<keyword evidence="8" id="KW-1185">Reference proteome</keyword>
<sequence>MRRILFLLVFGIAGTATLIGLGVWQMNRLAWKHSVLTEIDRRIAADPVTLPVNPDPEADKYMPVQVTGRVGSEELHVLVSIKHVGPGYRLIAPFVTDEGRRILLDRGFVPSDEKDAPRNHGAMTVTGNLHWPQESDSYTPETEFDTNIWYARDVPAMAAALETEPVMLVARNSTGPAVTALPVDTRGIPNDHLQYAITWFSLALIWVAMTASFLWRTRARKTG</sequence>
<evidence type="ECO:0000256" key="1">
    <source>
        <dbReference type="ARBA" id="ARBA00004370"/>
    </source>
</evidence>
<dbReference type="InterPro" id="IPR002994">
    <property type="entry name" value="Surf1/Shy1"/>
</dbReference>
<evidence type="ECO:0000256" key="6">
    <source>
        <dbReference type="RuleBase" id="RU363076"/>
    </source>
</evidence>
<dbReference type="Pfam" id="PF02104">
    <property type="entry name" value="SURF1"/>
    <property type="match status" value="1"/>
</dbReference>
<dbReference type="GO" id="GO:0005886">
    <property type="term" value="C:plasma membrane"/>
    <property type="evidence" value="ECO:0007669"/>
    <property type="project" value="UniProtKB-SubCell"/>
</dbReference>
<evidence type="ECO:0000256" key="2">
    <source>
        <dbReference type="ARBA" id="ARBA00007165"/>
    </source>
</evidence>
<dbReference type="PROSITE" id="PS50895">
    <property type="entry name" value="SURF1"/>
    <property type="match status" value="1"/>
</dbReference>
<dbReference type="RefSeq" id="WP_198684967.1">
    <property type="nucleotide sequence ID" value="NZ_JAEIJD010000002.1"/>
</dbReference>
<keyword evidence="3 6" id="KW-0812">Transmembrane</keyword>
<comment type="subcellular location">
    <subcellularLocation>
        <location evidence="6">Cell membrane</location>
        <topology evidence="6">Multi-pass membrane protein</topology>
    </subcellularLocation>
    <subcellularLocation>
        <location evidence="1">Membrane</location>
    </subcellularLocation>
</comment>
<dbReference type="InterPro" id="IPR045214">
    <property type="entry name" value="Surf1/Surf4"/>
</dbReference>
<comment type="caution">
    <text evidence="6">Lacks conserved residue(s) required for the propagation of feature annotation.</text>
</comment>
<keyword evidence="6" id="KW-1003">Cell membrane</keyword>
<gene>
    <name evidence="7" type="ORF">JAO82_03545</name>
</gene>
<dbReference type="AlphaFoldDB" id="A0A934LXR9"/>
<protein>
    <recommendedName>
        <fullName evidence="6">SURF1-like protein</fullName>
    </recommendedName>
</protein>
<evidence type="ECO:0000313" key="8">
    <source>
        <dbReference type="Proteomes" id="UP000613255"/>
    </source>
</evidence>